<evidence type="ECO:0000313" key="2">
    <source>
        <dbReference type="Proteomes" id="UP000009168"/>
    </source>
</evidence>
<dbReference type="InParanoid" id="W7XKL1"/>
<gene>
    <name evidence="1" type="ORF">TTHERM_000198298</name>
</gene>
<sequence>MKTNLLTFFITIRFYLNSFNQIIDGLFKMIKATKNINYMPKLWLLSSLINVLKNDILPTAYDVEIQYNKGHIYSQMAVLEVVSKKQLLVQILDSYKLSTSITFSSGFSEYQGQHQQIEFSNKQLEQYLQAQEMHFMFQFSYFLQGQNQMLF</sequence>
<accession>W7XKL1</accession>
<name>W7XKL1_TETTS</name>
<dbReference type="EMBL" id="GG662857">
    <property type="protein sequence ID" value="EWS76631.1"/>
    <property type="molecule type" value="Genomic_DNA"/>
</dbReference>
<keyword evidence="1" id="KW-0472">Membrane</keyword>
<dbReference type="GeneID" id="24437788"/>
<dbReference type="Proteomes" id="UP000009168">
    <property type="component" value="Unassembled WGS sequence"/>
</dbReference>
<protein>
    <submittedName>
        <fullName evidence="1">Transmembrane protein, putative</fullName>
    </submittedName>
</protein>
<dbReference type="KEGG" id="tet:TTHERM_000198298"/>
<dbReference type="AlphaFoldDB" id="W7XKL1"/>
<keyword evidence="2" id="KW-1185">Reference proteome</keyword>
<reference evidence="2" key="1">
    <citation type="journal article" date="2006" name="PLoS Biol.">
        <title>Macronuclear genome sequence of the ciliate Tetrahymena thermophila, a model eukaryote.</title>
        <authorList>
            <person name="Eisen J.A."/>
            <person name="Coyne R.S."/>
            <person name="Wu M."/>
            <person name="Wu D."/>
            <person name="Thiagarajan M."/>
            <person name="Wortman J.R."/>
            <person name="Badger J.H."/>
            <person name="Ren Q."/>
            <person name="Amedeo P."/>
            <person name="Jones K.M."/>
            <person name="Tallon L.J."/>
            <person name="Delcher A.L."/>
            <person name="Salzberg S.L."/>
            <person name="Silva J.C."/>
            <person name="Haas B.J."/>
            <person name="Majoros W.H."/>
            <person name="Farzad M."/>
            <person name="Carlton J.M."/>
            <person name="Smith R.K. Jr."/>
            <person name="Garg J."/>
            <person name="Pearlman R.E."/>
            <person name="Karrer K.M."/>
            <person name="Sun L."/>
            <person name="Manning G."/>
            <person name="Elde N.C."/>
            <person name="Turkewitz A.P."/>
            <person name="Asai D.J."/>
            <person name="Wilkes D.E."/>
            <person name="Wang Y."/>
            <person name="Cai H."/>
            <person name="Collins K."/>
            <person name="Stewart B.A."/>
            <person name="Lee S.R."/>
            <person name="Wilamowska K."/>
            <person name="Weinberg Z."/>
            <person name="Ruzzo W.L."/>
            <person name="Wloga D."/>
            <person name="Gaertig J."/>
            <person name="Frankel J."/>
            <person name="Tsao C.-C."/>
            <person name="Gorovsky M.A."/>
            <person name="Keeling P.J."/>
            <person name="Waller R.F."/>
            <person name="Patron N.J."/>
            <person name="Cherry J.M."/>
            <person name="Stover N.A."/>
            <person name="Krieger C.J."/>
            <person name="del Toro C."/>
            <person name="Ryder H.F."/>
            <person name="Williamson S.C."/>
            <person name="Barbeau R.A."/>
            <person name="Hamilton E.P."/>
            <person name="Orias E."/>
        </authorList>
    </citation>
    <scope>NUCLEOTIDE SEQUENCE [LARGE SCALE GENOMIC DNA]</scope>
    <source>
        <strain evidence="2">SB210</strain>
    </source>
</reference>
<proteinExistence type="predicted"/>
<organism evidence="1 2">
    <name type="scientific">Tetrahymena thermophila (strain SB210)</name>
    <dbReference type="NCBI Taxonomy" id="312017"/>
    <lineage>
        <taxon>Eukaryota</taxon>
        <taxon>Sar</taxon>
        <taxon>Alveolata</taxon>
        <taxon>Ciliophora</taxon>
        <taxon>Intramacronucleata</taxon>
        <taxon>Oligohymenophorea</taxon>
        <taxon>Hymenostomatida</taxon>
        <taxon>Tetrahymenina</taxon>
        <taxon>Tetrahymenidae</taxon>
        <taxon>Tetrahymena</taxon>
    </lineage>
</organism>
<keyword evidence="1" id="KW-0812">Transmembrane</keyword>
<evidence type="ECO:0000313" key="1">
    <source>
        <dbReference type="EMBL" id="EWS76631.1"/>
    </source>
</evidence>
<dbReference type="RefSeq" id="XP_012650799.1">
    <property type="nucleotide sequence ID" value="XM_012795345.1"/>
</dbReference>